<protein>
    <recommendedName>
        <fullName evidence="3">Alginate lyase 2 domain-containing protein</fullName>
    </recommendedName>
</protein>
<comment type="caution">
    <text evidence="1">The sequence shown here is derived from an EMBL/GenBank/DDBJ whole genome shotgun (WGS) entry which is preliminary data.</text>
</comment>
<dbReference type="Proteomes" id="UP001589798">
    <property type="component" value="Unassembled WGS sequence"/>
</dbReference>
<accession>A0ABV6CWC0</accession>
<evidence type="ECO:0008006" key="3">
    <source>
        <dbReference type="Google" id="ProtNLM"/>
    </source>
</evidence>
<evidence type="ECO:0000313" key="2">
    <source>
        <dbReference type="Proteomes" id="UP001589798"/>
    </source>
</evidence>
<dbReference type="EMBL" id="JBHLWK010000014">
    <property type="protein sequence ID" value="MFC0205007.1"/>
    <property type="molecule type" value="Genomic_DNA"/>
</dbReference>
<dbReference type="RefSeq" id="WP_379487769.1">
    <property type="nucleotide sequence ID" value="NZ_JBHLWK010000014.1"/>
</dbReference>
<dbReference type="Gene3D" id="2.60.120.200">
    <property type="match status" value="1"/>
</dbReference>
<organism evidence="1 2">
    <name type="scientific">Novosphingobium soli</name>
    <dbReference type="NCBI Taxonomy" id="574956"/>
    <lineage>
        <taxon>Bacteria</taxon>
        <taxon>Pseudomonadati</taxon>
        <taxon>Pseudomonadota</taxon>
        <taxon>Alphaproteobacteria</taxon>
        <taxon>Sphingomonadales</taxon>
        <taxon>Sphingomonadaceae</taxon>
        <taxon>Novosphingobium</taxon>
    </lineage>
</organism>
<name>A0ABV6CWC0_9SPHN</name>
<proteinExistence type="predicted"/>
<keyword evidence="2" id="KW-1185">Reference proteome</keyword>
<sequence>MTLRPFGFALPMSPVATGLAVLVLAAGAVILPSLVHATDARCDPAADDPAMAPYRQSSFQDLLDRMVKLQVDGDSDSNNVPTCLKQAQITEGFYDAQNWKIVEQNMMFAISHGQPRNRVELRSKNFRPATPYELAGLVSLKTDGDTSKIYTIAQVFGGSARKPALRLEYASLRRGMRDHIWAVYRYGIGPGQYQIKVLGRATGAFDAFSIRFDPNSGISATYNGVTAFFGNEFKSMWSRPASRLHYKAGCYLKKPGSCQIRFSRLELRDLSAKAGEPRGDVRQGGEE</sequence>
<gene>
    <name evidence="1" type="ORF">ACFFJC_12070</name>
</gene>
<reference evidence="1 2" key="1">
    <citation type="submission" date="2024-09" db="EMBL/GenBank/DDBJ databases">
        <authorList>
            <person name="Sun Q."/>
            <person name="Mori K."/>
        </authorList>
    </citation>
    <scope>NUCLEOTIDE SEQUENCE [LARGE SCALE GENOMIC DNA]</scope>
    <source>
        <strain evidence="1 2">CCM 7706</strain>
    </source>
</reference>
<evidence type="ECO:0000313" key="1">
    <source>
        <dbReference type="EMBL" id="MFC0205007.1"/>
    </source>
</evidence>